<dbReference type="AlphaFoldDB" id="A0A382AHA4"/>
<reference evidence="1" key="1">
    <citation type="submission" date="2018-05" db="EMBL/GenBank/DDBJ databases">
        <authorList>
            <person name="Lanie J.A."/>
            <person name="Ng W.-L."/>
            <person name="Kazmierczak K.M."/>
            <person name="Andrzejewski T.M."/>
            <person name="Davidsen T.M."/>
            <person name="Wayne K.J."/>
            <person name="Tettelin H."/>
            <person name="Glass J.I."/>
            <person name="Rusch D."/>
            <person name="Podicherti R."/>
            <person name="Tsui H.-C.T."/>
            <person name="Winkler M.E."/>
        </authorList>
    </citation>
    <scope>NUCLEOTIDE SEQUENCE</scope>
</reference>
<feature type="non-terminal residue" evidence="1">
    <location>
        <position position="1"/>
    </location>
</feature>
<name>A0A382AHA4_9ZZZZ</name>
<dbReference type="EMBL" id="UINC01025313">
    <property type="protein sequence ID" value="SVB00661.1"/>
    <property type="molecule type" value="Genomic_DNA"/>
</dbReference>
<organism evidence="1">
    <name type="scientific">marine metagenome</name>
    <dbReference type="NCBI Taxonomy" id="408172"/>
    <lineage>
        <taxon>unclassified sequences</taxon>
        <taxon>metagenomes</taxon>
        <taxon>ecological metagenomes</taxon>
    </lineage>
</organism>
<accession>A0A382AHA4</accession>
<gene>
    <name evidence="1" type="ORF">METZ01_LOCUS153515</name>
</gene>
<protein>
    <submittedName>
        <fullName evidence="1">Uncharacterized protein</fullName>
    </submittedName>
</protein>
<evidence type="ECO:0000313" key="1">
    <source>
        <dbReference type="EMBL" id="SVB00661.1"/>
    </source>
</evidence>
<sequence>VEDIVNDYCEKGFGTAAPAVKKYFTTLERITDRVAAERKKGEHISSVYTVADLRKLRPILARAKVLAGDDREVLARIAFLAEALDFAEVEVPVYRAIAQTRRSKLSQAEMGSFRKLLDRRKAYIRQHFNSRAVDVVSHSWREKWLEDQLLRPL</sequence>
<proteinExistence type="predicted"/>